<keyword evidence="2" id="KW-1185">Reference proteome</keyword>
<organism evidence="1 2">
    <name type="scientific">Fulvimarina uroteuthidis</name>
    <dbReference type="NCBI Taxonomy" id="3098149"/>
    <lineage>
        <taxon>Bacteria</taxon>
        <taxon>Pseudomonadati</taxon>
        <taxon>Pseudomonadota</taxon>
        <taxon>Alphaproteobacteria</taxon>
        <taxon>Hyphomicrobiales</taxon>
        <taxon>Aurantimonadaceae</taxon>
        <taxon>Fulvimarina</taxon>
    </lineage>
</organism>
<comment type="caution">
    <text evidence="1">The sequence shown here is derived from an EMBL/GenBank/DDBJ whole genome shotgun (WGS) entry which is preliminary data.</text>
</comment>
<dbReference type="EMBL" id="JAXLPB010000005">
    <property type="protein sequence ID" value="MDY8110329.1"/>
    <property type="molecule type" value="Genomic_DNA"/>
</dbReference>
<reference evidence="1 2" key="1">
    <citation type="submission" date="2023-12" db="EMBL/GenBank/DDBJ databases">
        <title>Description of Novel Strain Fulvimarina sp. 2208YS6-2-32 isolated from Uroteuthis (Photololigo) edulis.</title>
        <authorList>
            <person name="Park J.-S."/>
        </authorList>
    </citation>
    <scope>NUCLEOTIDE SEQUENCE [LARGE SCALE GENOMIC DNA]</scope>
    <source>
        <strain evidence="1 2">2208YS6-2-32</strain>
    </source>
</reference>
<protein>
    <submittedName>
        <fullName evidence="1">Uncharacterized protein</fullName>
    </submittedName>
</protein>
<gene>
    <name evidence="1" type="ORF">U0C82_14395</name>
</gene>
<sequence>MTPDRDPMLAAIDAYRQAEAAYVQFVRSTDDDEAVDAFTEEHLTPARDAIIYQTPHATTRAGAAEALRAALAEKDTCDPITAPLIRAALAWLDGETSA</sequence>
<proteinExistence type="predicted"/>
<evidence type="ECO:0000313" key="1">
    <source>
        <dbReference type="EMBL" id="MDY8110329.1"/>
    </source>
</evidence>
<dbReference type="Proteomes" id="UP001294412">
    <property type="component" value="Unassembled WGS sequence"/>
</dbReference>
<accession>A0ABU5I4M2</accession>
<evidence type="ECO:0000313" key="2">
    <source>
        <dbReference type="Proteomes" id="UP001294412"/>
    </source>
</evidence>
<dbReference type="RefSeq" id="WP_322187857.1">
    <property type="nucleotide sequence ID" value="NZ_JAXLPB010000005.1"/>
</dbReference>
<name>A0ABU5I4M2_9HYPH</name>